<accession>A0A199VWT1</accession>
<gene>
    <name evidence="1" type="ORF">ACMD2_05574</name>
</gene>
<protein>
    <submittedName>
        <fullName evidence="1">Uncharacterized protein</fullName>
    </submittedName>
</protein>
<dbReference type="Proteomes" id="UP000092600">
    <property type="component" value="Unassembled WGS sequence"/>
</dbReference>
<dbReference type="EMBL" id="LSRQ01000665">
    <property type="protein sequence ID" value="OAY81453.1"/>
    <property type="molecule type" value="Genomic_DNA"/>
</dbReference>
<sequence>ELFGYKKGFAKHFLFLSFPTLRLEPRPFLLTYKYAKGTRNEKHSKRGKIWVGENPRTLLIELRRSTLEARSKVTILLRSL</sequence>
<dbReference type="AlphaFoldDB" id="A0A199VWT1"/>
<evidence type="ECO:0000313" key="2">
    <source>
        <dbReference type="Proteomes" id="UP000092600"/>
    </source>
</evidence>
<comment type="caution">
    <text evidence="1">The sequence shown here is derived from an EMBL/GenBank/DDBJ whole genome shotgun (WGS) entry which is preliminary data.</text>
</comment>
<reference evidence="1 2" key="1">
    <citation type="journal article" date="2016" name="DNA Res.">
        <title>The draft genome of MD-2 pineapple using hybrid error correction of long reads.</title>
        <authorList>
            <person name="Redwan R.M."/>
            <person name="Saidin A."/>
            <person name="Kumar S.V."/>
        </authorList>
    </citation>
    <scope>NUCLEOTIDE SEQUENCE [LARGE SCALE GENOMIC DNA]</scope>
    <source>
        <strain evidence="2">cv. MD2</strain>
        <tissue evidence="1">Leaf</tissue>
    </source>
</reference>
<name>A0A199VWT1_ANACO</name>
<feature type="non-terminal residue" evidence="1">
    <location>
        <position position="1"/>
    </location>
</feature>
<proteinExistence type="predicted"/>
<organism evidence="1 2">
    <name type="scientific">Ananas comosus</name>
    <name type="common">Pineapple</name>
    <name type="synonym">Ananas ananas</name>
    <dbReference type="NCBI Taxonomy" id="4615"/>
    <lineage>
        <taxon>Eukaryota</taxon>
        <taxon>Viridiplantae</taxon>
        <taxon>Streptophyta</taxon>
        <taxon>Embryophyta</taxon>
        <taxon>Tracheophyta</taxon>
        <taxon>Spermatophyta</taxon>
        <taxon>Magnoliopsida</taxon>
        <taxon>Liliopsida</taxon>
        <taxon>Poales</taxon>
        <taxon>Bromeliaceae</taxon>
        <taxon>Bromelioideae</taxon>
        <taxon>Ananas</taxon>
    </lineage>
</organism>
<evidence type="ECO:0000313" key="1">
    <source>
        <dbReference type="EMBL" id="OAY81453.1"/>
    </source>
</evidence>